<reference evidence="1 2" key="1">
    <citation type="submission" date="2019-06" db="EMBL/GenBank/DDBJ databases">
        <title>Genomic Encyclopedia of Archaeal and Bacterial Type Strains, Phase II (KMG-II): from individual species to whole genera.</title>
        <authorList>
            <person name="Goeker M."/>
        </authorList>
    </citation>
    <scope>NUCLEOTIDE SEQUENCE [LARGE SCALE GENOMIC DNA]</scope>
    <source>
        <strain evidence="1 2">DSM 7270</strain>
    </source>
</reference>
<accession>A0A543LMM9</accession>
<evidence type="ECO:0000313" key="1">
    <source>
        <dbReference type="EMBL" id="TQN08444.1"/>
    </source>
</evidence>
<organism evidence="1 2">
    <name type="scientific">Acidovorax temperans</name>
    <dbReference type="NCBI Taxonomy" id="80878"/>
    <lineage>
        <taxon>Bacteria</taxon>
        <taxon>Pseudomonadati</taxon>
        <taxon>Pseudomonadota</taxon>
        <taxon>Betaproteobacteria</taxon>
        <taxon>Burkholderiales</taxon>
        <taxon>Comamonadaceae</taxon>
        <taxon>Acidovorax</taxon>
    </lineage>
</organism>
<dbReference type="EMBL" id="VFPV01000001">
    <property type="protein sequence ID" value="TQN08444.1"/>
    <property type="molecule type" value="Genomic_DNA"/>
</dbReference>
<protein>
    <submittedName>
        <fullName evidence="1">Uncharacterized protein DUF3567</fullName>
    </submittedName>
</protein>
<gene>
    <name evidence="1" type="ORF">BDD18_1609</name>
</gene>
<dbReference type="Pfam" id="PF12091">
    <property type="entry name" value="DUF3567"/>
    <property type="match status" value="1"/>
</dbReference>
<proteinExistence type="predicted"/>
<sequence>MNSAQPLQSDLGIDWGNTMQMLYDSESFVVLHMLPDAVETSTQALNDTAPPRPQLARHGFEIVDKRSGKEVYLDGSWAEMFQQQILAWQRDTPTQEEVEDALDRYAGLAQNPVVVH</sequence>
<comment type="caution">
    <text evidence="1">The sequence shown here is derived from an EMBL/GenBank/DDBJ whole genome shotgun (WGS) entry which is preliminary data.</text>
</comment>
<dbReference type="InterPro" id="IPR021951">
    <property type="entry name" value="DUF3567"/>
</dbReference>
<evidence type="ECO:0000313" key="2">
    <source>
        <dbReference type="Proteomes" id="UP000316993"/>
    </source>
</evidence>
<dbReference type="Proteomes" id="UP000316993">
    <property type="component" value="Unassembled WGS sequence"/>
</dbReference>
<dbReference type="AlphaFoldDB" id="A0A543LMM9"/>
<name>A0A543LMM9_9BURK</name>